<feature type="transmembrane region" description="Helical" evidence="18">
    <location>
        <begin position="177"/>
        <end position="199"/>
    </location>
</feature>
<evidence type="ECO:0000256" key="14">
    <source>
        <dbReference type="ARBA" id="ARBA00023136"/>
    </source>
</evidence>
<evidence type="ECO:0000313" key="24">
    <source>
        <dbReference type="Proteomes" id="UP000059419"/>
    </source>
</evidence>
<dbReference type="CDD" id="cd16922">
    <property type="entry name" value="HATPase_EvgS-ArcB-TorS-like"/>
    <property type="match status" value="1"/>
</dbReference>
<evidence type="ECO:0000259" key="21">
    <source>
        <dbReference type="PROSITE" id="PS50885"/>
    </source>
</evidence>
<evidence type="ECO:0000256" key="6">
    <source>
        <dbReference type="ARBA" id="ARBA00022553"/>
    </source>
</evidence>
<feature type="transmembrane region" description="Helical" evidence="18">
    <location>
        <begin position="12"/>
        <end position="31"/>
    </location>
</feature>
<dbReference type="InterPro" id="IPR019247">
    <property type="entry name" value="Histidine_kinase_BarA_N"/>
</dbReference>
<reference evidence="24" key="1">
    <citation type="submission" date="2015-11" db="EMBL/GenBank/DDBJ databases">
        <authorList>
            <person name="Blom J."/>
        </authorList>
    </citation>
    <scope>NUCLEOTIDE SEQUENCE [LARGE SCALE GENOMIC DNA]</scope>
</reference>
<dbReference type="KEGG" id="ege:EM595_2823"/>
<dbReference type="EC" id="2.7.13.3" evidence="3"/>
<dbReference type="InterPro" id="IPR003594">
    <property type="entry name" value="HATPase_dom"/>
</dbReference>
<evidence type="ECO:0000313" key="23">
    <source>
        <dbReference type="EMBL" id="CUU25054.1"/>
    </source>
</evidence>
<keyword evidence="9" id="KW-0547">Nucleotide-binding</keyword>
<dbReference type="Gene3D" id="6.10.340.10">
    <property type="match status" value="1"/>
</dbReference>
<dbReference type="RefSeq" id="WP_067433254.1">
    <property type="nucleotide sequence ID" value="NZ_LN907827.1"/>
</dbReference>
<keyword evidence="12 18" id="KW-1133">Transmembrane helix</keyword>
<dbReference type="SUPFAM" id="SSF47226">
    <property type="entry name" value="Histidine-containing phosphotransfer domain, HPT domain"/>
    <property type="match status" value="1"/>
</dbReference>
<dbReference type="PANTHER" id="PTHR45339:SF1">
    <property type="entry name" value="HYBRID SIGNAL TRANSDUCTION HISTIDINE KINASE J"/>
    <property type="match status" value="1"/>
</dbReference>
<evidence type="ECO:0000256" key="7">
    <source>
        <dbReference type="ARBA" id="ARBA00022679"/>
    </source>
</evidence>
<organism evidence="23 24">
    <name type="scientific">Duffyella gerundensis</name>
    <dbReference type="NCBI Taxonomy" id="1619313"/>
    <lineage>
        <taxon>Bacteria</taxon>
        <taxon>Pseudomonadati</taxon>
        <taxon>Pseudomonadota</taxon>
        <taxon>Gammaproteobacteria</taxon>
        <taxon>Enterobacterales</taxon>
        <taxon>Erwiniaceae</taxon>
        <taxon>Duffyella</taxon>
    </lineage>
</organism>
<keyword evidence="6 16" id="KW-0597">Phosphoprotein</keyword>
<dbReference type="SMART" id="SM00388">
    <property type="entry name" value="HisKA"/>
    <property type="match status" value="1"/>
</dbReference>
<dbReference type="FunFam" id="1.10.287.130:FF:000003">
    <property type="entry name" value="Histidine kinase"/>
    <property type="match status" value="1"/>
</dbReference>
<dbReference type="NCBIfam" id="NF008318">
    <property type="entry name" value="PRK11107.1"/>
    <property type="match status" value="1"/>
</dbReference>
<comment type="catalytic activity">
    <reaction evidence="1">
        <text>ATP + protein L-histidine = ADP + protein N-phospho-L-histidine.</text>
        <dbReference type="EC" id="2.7.13.3"/>
    </reaction>
</comment>
<evidence type="ECO:0000259" key="22">
    <source>
        <dbReference type="PROSITE" id="PS50894"/>
    </source>
</evidence>
<evidence type="ECO:0000259" key="19">
    <source>
        <dbReference type="PROSITE" id="PS50109"/>
    </source>
</evidence>
<proteinExistence type="predicted"/>
<feature type="modified residue" description="4-aspartylphosphate" evidence="16">
    <location>
        <position position="714"/>
    </location>
</feature>
<dbReference type="CDD" id="cd06225">
    <property type="entry name" value="HAMP"/>
    <property type="match status" value="1"/>
</dbReference>
<dbReference type="InterPro" id="IPR036890">
    <property type="entry name" value="HATPase_C_sf"/>
</dbReference>
<keyword evidence="7 23" id="KW-0808">Transferase</keyword>
<dbReference type="SMART" id="SM00304">
    <property type="entry name" value="HAMP"/>
    <property type="match status" value="1"/>
</dbReference>
<gene>
    <name evidence="23" type="primary">barA</name>
    <name evidence="23" type="ORF">EM595_2823</name>
</gene>
<dbReference type="Gene3D" id="3.30.565.10">
    <property type="entry name" value="Histidine kinase-like ATPase, C-terminal domain"/>
    <property type="match status" value="1"/>
</dbReference>
<evidence type="ECO:0000256" key="13">
    <source>
        <dbReference type="ARBA" id="ARBA00023012"/>
    </source>
</evidence>
<dbReference type="PROSITE" id="PS50894">
    <property type="entry name" value="HPT"/>
    <property type="match status" value="1"/>
</dbReference>
<keyword evidence="8 18" id="KW-0812">Transmembrane</keyword>
<dbReference type="STRING" id="1619313.EM595_2823"/>
<evidence type="ECO:0000256" key="3">
    <source>
        <dbReference type="ARBA" id="ARBA00012438"/>
    </source>
</evidence>
<accession>A0A0U5L3M1</accession>
<dbReference type="Pfam" id="PF02518">
    <property type="entry name" value="HATPase_c"/>
    <property type="match status" value="1"/>
</dbReference>
<dbReference type="PROSITE" id="PS50885">
    <property type="entry name" value="HAMP"/>
    <property type="match status" value="1"/>
</dbReference>
<dbReference type="Gene3D" id="1.10.287.130">
    <property type="match status" value="1"/>
</dbReference>
<feature type="modified residue" description="Phosphohistidine" evidence="15">
    <location>
        <position position="850"/>
    </location>
</feature>
<dbReference type="PROSITE" id="PS50109">
    <property type="entry name" value="HIS_KIN"/>
    <property type="match status" value="1"/>
</dbReference>
<dbReference type="FunFam" id="3.30.565.10:FF:000010">
    <property type="entry name" value="Sensor histidine kinase RcsC"/>
    <property type="match status" value="1"/>
</dbReference>
<comment type="subcellular location">
    <subcellularLocation>
        <location evidence="2">Cell inner membrane</location>
        <topology evidence="2">Multi-pass membrane protein</topology>
    </subcellularLocation>
</comment>
<keyword evidence="17" id="KW-0175">Coiled coil</keyword>
<keyword evidence="11" id="KW-0067">ATP-binding</keyword>
<dbReference type="CDD" id="cd00082">
    <property type="entry name" value="HisKA"/>
    <property type="match status" value="1"/>
</dbReference>
<dbReference type="InterPro" id="IPR003660">
    <property type="entry name" value="HAMP_dom"/>
</dbReference>
<sequence length="908" mass="101565">MTKYSLRARMMILILAPTLMIGLLLSTFFVVHRYNELQRQLMDAGANIIEPLAVSSEYGMASHSRDAVRELVSLLHRRHSAIVRAITVFDDNNEVFVTSNYQQHGDLLRLPAGVEPPQALASERHGNVIILRTPILSETWYPDEMRGKALKPTGNPLGYVAIELDLQSVRLQQYKEVFVSTLLLLFCLCIAMLFAYRLMRDVTGPIRNMVSTVDRIRRGQLDSRVEGHMLGELDILKNGINSMAMSLTAYHEEMQHNIDQATSDLRETLEQMEIQNVELDLARKRAQEAARIKSEFLANMSHELRTPLNGVIGFTRQTLKTPLSATQRDYLNTIERSANNLLSIINDVLDFSKLEAGKLVLESIPFPLRATLDETIVLLAPSAHEKGLEITISLQSDVPDNVIGDPLRLQQIVTNLIGNAVKFTERGNIALRIDKRAQNHEKIELTLRVQDSGIGIAEEQQSQLFQAFRQADASISRRHGGTGLGLVITQRLANEMGGDITFQSRPNEGSTFWVHFSLDLNPNASSNPHALMALQGKRLAYVEENAIAAQATLNMLSSTPLEVSYGTSLNALPDAHFDILLMGMPVSRQPRAIPAELLQRQLAIANSVIMALPSQMLIYAEELKARGIDACIAKPVTYTRLMPIVLELHTRTLYDLPPSTRLPLTVLAVDDNPANLKLIGALLQEQVEHTLLCDSGEQAIAIARQQRLDVILMDIQMPEIDGIRASEIIRAMPQHQHTPIVAVTAHAIDGDREHLIKAGMNDYLAKPINEQKLALLLARYSPGVVHESQPVPHLQLPSLDWSLALRQAANKTDLAEEMLGMLLDFLPDVAQQVEQFMEEKDAQRLRDIIHKLHGSASYSGVPRLKQLCLQLEKSLRQQEDIAEFEPEIFELLDEMENVAREAKRLLAR</sequence>
<evidence type="ECO:0000256" key="1">
    <source>
        <dbReference type="ARBA" id="ARBA00000085"/>
    </source>
</evidence>
<dbReference type="SUPFAM" id="SSF55874">
    <property type="entry name" value="ATPase domain of HSP90 chaperone/DNA topoisomerase II/histidine kinase"/>
    <property type="match status" value="1"/>
</dbReference>
<dbReference type="Gene3D" id="3.40.50.2300">
    <property type="match status" value="1"/>
</dbReference>
<dbReference type="InterPro" id="IPR005467">
    <property type="entry name" value="His_kinase_dom"/>
</dbReference>
<dbReference type="OrthoDB" id="9770795at2"/>
<evidence type="ECO:0000256" key="11">
    <source>
        <dbReference type="ARBA" id="ARBA00022840"/>
    </source>
</evidence>
<dbReference type="PANTHER" id="PTHR45339">
    <property type="entry name" value="HYBRID SIGNAL TRANSDUCTION HISTIDINE KINASE J"/>
    <property type="match status" value="1"/>
</dbReference>
<evidence type="ECO:0000256" key="16">
    <source>
        <dbReference type="PROSITE-ProRule" id="PRU00169"/>
    </source>
</evidence>
<evidence type="ECO:0000259" key="20">
    <source>
        <dbReference type="PROSITE" id="PS50110"/>
    </source>
</evidence>
<dbReference type="SMART" id="SM00387">
    <property type="entry name" value="HATPase_c"/>
    <property type="match status" value="1"/>
</dbReference>
<dbReference type="InterPro" id="IPR004358">
    <property type="entry name" value="Sig_transdc_His_kin-like_C"/>
</dbReference>
<dbReference type="Pfam" id="PF00072">
    <property type="entry name" value="Response_reg"/>
    <property type="match status" value="1"/>
</dbReference>
<dbReference type="PROSITE" id="PS50110">
    <property type="entry name" value="RESPONSE_REGULATORY"/>
    <property type="match status" value="1"/>
</dbReference>
<keyword evidence="4" id="KW-1003">Cell membrane</keyword>
<dbReference type="GO" id="GO:0005524">
    <property type="term" value="F:ATP binding"/>
    <property type="evidence" value="ECO:0007669"/>
    <property type="project" value="UniProtKB-KW"/>
</dbReference>
<dbReference type="Gene3D" id="1.20.120.160">
    <property type="entry name" value="HPT domain"/>
    <property type="match status" value="1"/>
</dbReference>
<evidence type="ECO:0000256" key="18">
    <source>
        <dbReference type="SAM" id="Phobius"/>
    </source>
</evidence>
<dbReference type="InterPro" id="IPR008207">
    <property type="entry name" value="Sig_transdc_His_kin_Hpt_dom"/>
</dbReference>
<feature type="domain" description="HAMP" evidence="21">
    <location>
        <begin position="200"/>
        <end position="252"/>
    </location>
</feature>
<dbReference type="Pfam" id="PF00512">
    <property type="entry name" value="HisKA"/>
    <property type="match status" value="1"/>
</dbReference>
<dbReference type="SMART" id="SM00073">
    <property type="entry name" value="HPT"/>
    <property type="match status" value="1"/>
</dbReference>
<keyword evidence="5" id="KW-0997">Cell inner membrane</keyword>
<dbReference type="AlphaFoldDB" id="A0A0U5L3M1"/>
<keyword evidence="13" id="KW-0902">Two-component regulatory system</keyword>
<evidence type="ECO:0000256" key="12">
    <source>
        <dbReference type="ARBA" id="ARBA00022989"/>
    </source>
</evidence>
<feature type="domain" description="Response regulatory" evidence="20">
    <location>
        <begin position="665"/>
        <end position="781"/>
    </location>
</feature>
<dbReference type="CDD" id="cd17546">
    <property type="entry name" value="REC_hyHK_CKI1_RcsC-like"/>
    <property type="match status" value="1"/>
</dbReference>
<keyword evidence="24" id="KW-1185">Reference proteome</keyword>
<name>A0A0U5L3M1_9GAMM</name>
<keyword evidence="14 18" id="KW-0472">Membrane</keyword>
<evidence type="ECO:0000256" key="10">
    <source>
        <dbReference type="ARBA" id="ARBA00022777"/>
    </source>
</evidence>
<dbReference type="InterPro" id="IPR036641">
    <property type="entry name" value="HPT_dom_sf"/>
</dbReference>
<dbReference type="GO" id="GO:0000155">
    <property type="term" value="F:phosphorelay sensor kinase activity"/>
    <property type="evidence" value="ECO:0007669"/>
    <property type="project" value="InterPro"/>
</dbReference>
<feature type="domain" description="HPt" evidence="22">
    <location>
        <begin position="811"/>
        <end position="908"/>
    </location>
</feature>
<evidence type="ECO:0000256" key="15">
    <source>
        <dbReference type="PROSITE-ProRule" id="PRU00110"/>
    </source>
</evidence>
<dbReference type="InterPro" id="IPR011006">
    <property type="entry name" value="CheY-like_superfamily"/>
</dbReference>
<evidence type="ECO:0000256" key="5">
    <source>
        <dbReference type="ARBA" id="ARBA00022519"/>
    </source>
</evidence>
<dbReference type="Pfam" id="PF01627">
    <property type="entry name" value="Hpt"/>
    <property type="match status" value="1"/>
</dbReference>
<dbReference type="SUPFAM" id="SSF47384">
    <property type="entry name" value="Homodimeric domain of signal transducing histidine kinase"/>
    <property type="match status" value="1"/>
</dbReference>
<protein>
    <recommendedName>
        <fullName evidence="3">histidine kinase</fullName>
        <ecNumber evidence="3">2.7.13.3</ecNumber>
    </recommendedName>
</protein>
<evidence type="ECO:0000256" key="17">
    <source>
        <dbReference type="SAM" id="Coils"/>
    </source>
</evidence>
<evidence type="ECO:0000256" key="8">
    <source>
        <dbReference type="ARBA" id="ARBA00022692"/>
    </source>
</evidence>
<dbReference type="PATRIC" id="fig|1619313.3.peg.2930"/>
<dbReference type="GO" id="GO:0005886">
    <property type="term" value="C:plasma membrane"/>
    <property type="evidence" value="ECO:0007669"/>
    <property type="project" value="UniProtKB-SubCell"/>
</dbReference>
<keyword evidence="10 23" id="KW-0418">Kinase</keyword>
<feature type="coiled-coil region" evidence="17">
    <location>
        <begin position="251"/>
        <end position="289"/>
    </location>
</feature>
<dbReference type="SMART" id="SM00448">
    <property type="entry name" value="REC"/>
    <property type="match status" value="1"/>
</dbReference>
<dbReference type="InterPro" id="IPR003661">
    <property type="entry name" value="HisK_dim/P_dom"/>
</dbReference>
<dbReference type="SUPFAM" id="SSF52172">
    <property type="entry name" value="CheY-like"/>
    <property type="match status" value="2"/>
</dbReference>
<dbReference type="CDD" id="cd00088">
    <property type="entry name" value="HPT"/>
    <property type="match status" value="1"/>
</dbReference>
<dbReference type="Pfam" id="PF09984">
    <property type="entry name" value="sCache_4"/>
    <property type="match status" value="1"/>
</dbReference>
<feature type="domain" description="Histidine kinase" evidence="19">
    <location>
        <begin position="299"/>
        <end position="520"/>
    </location>
</feature>
<dbReference type="EMBL" id="LN907827">
    <property type="protein sequence ID" value="CUU25054.1"/>
    <property type="molecule type" value="Genomic_DNA"/>
</dbReference>
<dbReference type="SUPFAM" id="SSF158472">
    <property type="entry name" value="HAMP domain-like"/>
    <property type="match status" value="1"/>
</dbReference>
<evidence type="ECO:0000256" key="9">
    <source>
        <dbReference type="ARBA" id="ARBA00022741"/>
    </source>
</evidence>
<dbReference type="InterPro" id="IPR036097">
    <property type="entry name" value="HisK_dim/P_sf"/>
</dbReference>
<dbReference type="InterPro" id="IPR001789">
    <property type="entry name" value="Sig_transdc_resp-reg_receiver"/>
</dbReference>
<dbReference type="Pfam" id="PF00672">
    <property type="entry name" value="HAMP"/>
    <property type="match status" value="1"/>
</dbReference>
<dbReference type="PRINTS" id="PR00344">
    <property type="entry name" value="BCTRLSENSOR"/>
</dbReference>
<evidence type="ECO:0000256" key="4">
    <source>
        <dbReference type="ARBA" id="ARBA00022475"/>
    </source>
</evidence>
<dbReference type="Proteomes" id="UP000059419">
    <property type="component" value="Chromosome 1"/>
</dbReference>
<evidence type="ECO:0000256" key="2">
    <source>
        <dbReference type="ARBA" id="ARBA00004429"/>
    </source>
</evidence>